<proteinExistence type="predicted"/>
<evidence type="ECO:0000256" key="1">
    <source>
        <dbReference type="SAM" id="Phobius"/>
    </source>
</evidence>
<gene>
    <name evidence="2" type="ORF">BIV57_01205</name>
</gene>
<feature type="transmembrane region" description="Helical" evidence="1">
    <location>
        <begin position="133"/>
        <end position="151"/>
    </location>
</feature>
<dbReference type="NCBIfam" id="TIGR00341">
    <property type="entry name" value="TIGR00341 family protein"/>
    <property type="match status" value="1"/>
</dbReference>
<dbReference type="PANTHER" id="PTHR20992:SF9">
    <property type="entry name" value="AT15442P-RELATED"/>
    <property type="match status" value="1"/>
</dbReference>
<organism evidence="2 3">
    <name type="scientific">Mangrovactinospora gilvigrisea</name>
    <dbReference type="NCBI Taxonomy" id="1428644"/>
    <lineage>
        <taxon>Bacteria</taxon>
        <taxon>Bacillati</taxon>
        <taxon>Actinomycetota</taxon>
        <taxon>Actinomycetes</taxon>
        <taxon>Kitasatosporales</taxon>
        <taxon>Streptomycetaceae</taxon>
        <taxon>Mangrovactinospora</taxon>
    </lineage>
</organism>
<name>A0A1J7CD34_9ACTN</name>
<feature type="transmembrane region" description="Helical" evidence="1">
    <location>
        <begin position="191"/>
        <end position="212"/>
    </location>
</feature>
<feature type="transmembrane region" description="Helical" evidence="1">
    <location>
        <begin position="37"/>
        <end position="54"/>
    </location>
</feature>
<keyword evidence="1" id="KW-0472">Membrane</keyword>
<dbReference type="Proteomes" id="UP000243342">
    <property type="component" value="Unassembled WGS sequence"/>
</dbReference>
<dbReference type="PANTHER" id="PTHR20992">
    <property type="entry name" value="AT15442P-RELATED"/>
    <property type="match status" value="1"/>
</dbReference>
<dbReference type="OrthoDB" id="9790659at2"/>
<feature type="transmembrane region" description="Helical" evidence="1">
    <location>
        <begin position="93"/>
        <end position="113"/>
    </location>
</feature>
<feature type="transmembrane region" description="Helical" evidence="1">
    <location>
        <begin position="233"/>
        <end position="255"/>
    </location>
</feature>
<accession>A0A1J7CD34</accession>
<feature type="transmembrane region" description="Helical" evidence="1">
    <location>
        <begin position="60"/>
        <end position="81"/>
    </location>
</feature>
<dbReference type="RefSeq" id="WP_071654683.1">
    <property type="nucleotide sequence ID" value="NZ_MLCF01000002.1"/>
</dbReference>
<comment type="caution">
    <text evidence="2">The sequence shown here is derived from an EMBL/GenBank/DDBJ whole genome shotgun (WGS) entry which is preliminary data.</text>
</comment>
<feature type="transmembrane region" description="Helical" evidence="1">
    <location>
        <begin position="158"/>
        <end position="179"/>
    </location>
</feature>
<evidence type="ECO:0000313" key="3">
    <source>
        <dbReference type="Proteomes" id="UP000243342"/>
    </source>
</evidence>
<dbReference type="STRING" id="1428644.BIV57_01205"/>
<evidence type="ECO:0000313" key="2">
    <source>
        <dbReference type="EMBL" id="OIV39480.1"/>
    </source>
</evidence>
<dbReference type="InterPro" id="IPR005240">
    <property type="entry name" value="DUF389"/>
</dbReference>
<dbReference type="Pfam" id="PF04087">
    <property type="entry name" value="DUF389"/>
    <property type="match status" value="1"/>
</dbReference>
<keyword evidence="3" id="KW-1185">Reference proteome</keyword>
<protein>
    <submittedName>
        <fullName evidence="2">TIGR00341 family protein</fullName>
    </submittedName>
</protein>
<sequence length="352" mass="36361">MSETSHSRRRVDAAAARRMAEALFIERSWRSPSSSRFWVLLVLAAVIATTGVVSDSTATVIGAMIVAPLMTPILGSALALVLADRRKVVRSALLVLLGALAVVAIGALIGLIVAPPDAFASNSQVSSRISPRLIDLIAALATGTVGAFALVRTDISDTLPGVAIAISLVPPLAVTGLLLTVGRYHDASESALLFATNVAAIVTTGTIVFLAYDVRSAARSAGLRVGRFRGWTLAAVSAVVLLIATPLTFGTIAVAQDRSLAARAKPVAEQWAAPHHWEIASVDAHNGTVVVGVLGLPPQPAPAELRIALDRHGMAGADLEINLVGGRTHWCPAHAASCTVQSGTVSLTGTQD</sequence>
<dbReference type="AlphaFoldDB" id="A0A1J7CD34"/>
<keyword evidence="1" id="KW-0812">Transmembrane</keyword>
<reference evidence="2 3" key="1">
    <citation type="submission" date="2016-10" db="EMBL/GenBank/DDBJ databases">
        <title>Genome sequence of Streptomyces gilvigriseus MUSC 26.</title>
        <authorList>
            <person name="Lee L.-H."/>
            <person name="Ser H.-L."/>
        </authorList>
    </citation>
    <scope>NUCLEOTIDE SEQUENCE [LARGE SCALE GENOMIC DNA]</scope>
    <source>
        <strain evidence="2 3">MUSC 26</strain>
    </source>
</reference>
<keyword evidence="1" id="KW-1133">Transmembrane helix</keyword>
<dbReference type="EMBL" id="MLCF01000002">
    <property type="protein sequence ID" value="OIV39480.1"/>
    <property type="molecule type" value="Genomic_DNA"/>
</dbReference>